<feature type="signal peptide" evidence="7">
    <location>
        <begin position="1"/>
        <end position="19"/>
    </location>
</feature>
<evidence type="ECO:0000256" key="1">
    <source>
        <dbReference type="ARBA" id="ARBA00022729"/>
    </source>
</evidence>
<evidence type="ECO:0000256" key="3">
    <source>
        <dbReference type="ARBA" id="ARBA00023139"/>
    </source>
</evidence>
<comment type="subunit">
    <text evidence="6">Component of the lipopolysaccharide transport and assembly complex. Interacts with LptD.</text>
</comment>
<keyword evidence="1 6" id="KW-0732">Signal</keyword>
<dbReference type="GO" id="GO:0015920">
    <property type="term" value="P:lipopolysaccharide transport"/>
    <property type="evidence" value="ECO:0007669"/>
    <property type="project" value="TreeGrafter"/>
</dbReference>
<evidence type="ECO:0000256" key="6">
    <source>
        <dbReference type="HAMAP-Rule" id="MF_01186"/>
    </source>
</evidence>
<dbReference type="GO" id="GO:0009279">
    <property type="term" value="C:cell outer membrane"/>
    <property type="evidence" value="ECO:0007669"/>
    <property type="project" value="UniProtKB-SubCell"/>
</dbReference>
<evidence type="ECO:0000256" key="5">
    <source>
        <dbReference type="ARBA" id="ARBA00023288"/>
    </source>
</evidence>
<dbReference type="PROSITE" id="PS51257">
    <property type="entry name" value="PROKAR_LIPOPROTEIN"/>
    <property type="match status" value="1"/>
</dbReference>
<keyword evidence="5 6" id="KW-0449">Lipoprotein</keyword>
<dbReference type="Gene3D" id="3.30.160.150">
    <property type="entry name" value="Lipoprotein like domain"/>
    <property type="match status" value="1"/>
</dbReference>
<dbReference type="HAMAP" id="MF_01186">
    <property type="entry name" value="LPS_assembly_LptE"/>
    <property type="match status" value="1"/>
</dbReference>
<reference evidence="8 9" key="1">
    <citation type="submission" date="2022-12" db="EMBL/GenBank/DDBJ databases">
        <title>Dasania phycosphaerae sp. nov., isolated from particulate material of the south coast of Korea.</title>
        <authorList>
            <person name="Jiang Y."/>
        </authorList>
    </citation>
    <scope>NUCLEOTIDE SEQUENCE [LARGE SCALE GENOMIC DNA]</scope>
    <source>
        <strain evidence="8 9">GY-19</strain>
    </source>
</reference>
<proteinExistence type="inferred from homology"/>
<keyword evidence="2 6" id="KW-0472">Membrane</keyword>
<dbReference type="GO" id="GO:0043165">
    <property type="term" value="P:Gram-negative-bacterium-type cell outer membrane assembly"/>
    <property type="evidence" value="ECO:0007669"/>
    <property type="project" value="UniProtKB-UniRule"/>
</dbReference>
<evidence type="ECO:0000256" key="4">
    <source>
        <dbReference type="ARBA" id="ARBA00023237"/>
    </source>
</evidence>
<dbReference type="GO" id="GO:1990351">
    <property type="term" value="C:transporter complex"/>
    <property type="evidence" value="ECO:0007669"/>
    <property type="project" value="TreeGrafter"/>
</dbReference>
<evidence type="ECO:0000256" key="2">
    <source>
        <dbReference type="ARBA" id="ARBA00023136"/>
    </source>
</evidence>
<keyword evidence="4 6" id="KW-0998">Cell outer membrane</keyword>
<dbReference type="InterPro" id="IPR007485">
    <property type="entry name" value="LPS_assembly_LptE"/>
</dbReference>
<dbReference type="Pfam" id="PF04390">
    <property type="entry name" value="LptE"/>
    <property type="match status" value="1"/>
</dbReference>
<organism evidence="8 9">
    <name type="scientific">Dasania phycosphaerae</name>
    <dbReference type="NCBI Taxonomy" id="2950436"/>
    <lineage>
        <taxon>Bacteria</taxon>
        <taxon>Pseudomonadati</taxon>
        <taxon>Pseudomonadota</taxon>
        <taxon>Gammaproteobacteria</taxon>
        <taxon>Cellvibrionales</taxon>
        <taxon>Spongiibacteraceae</taxon>
        <taxon>Dasania</taxon>
    </lineage>
</organism>
<evidence type="ECO:0000313" key="8">
    <source>
        <dbReference type="EMBL" id="MCZ0863611.1"/>
    </source>
</evidence>
<feature type="chain" id="PRO_5039939196" description="LPS-assembly lipoprotein LptE" evidence="7">
    <location>
        <begin position="20"/>
        <end position="208"/>
    </location>
</feature>
<dbReference type="Proteomes" id="UP001069090">
    <property type="component" value="Unassembled WGS sequence"/>
</dbReference>
<protein>
    <recommendedName>
        <fullName evidence="6">LPS-assembly lipoprotein LptE</fullName>
    </recommendedName>
</protein>
<dbReference type="RefSeq" id="WP_258329759.1">
    <property type="nucleotide sequence ID" value="NZ_JAPTGG010000001.1"/>
</dbReference>
<evidence type="ECO:0000256" key="7">
    <source>
        <dbReference type="SAM" id="SignalP"/>
    </source>
</evidence>
<accession>A0A9J6RGN6</accession>
<evidence type="ECO:0000313" key="9">
    <source>
        <dbReference type="Proteomes" id="UP001069090"/>
    </source>
</evidence>
<dbReference type="PANTHER" id="PTHR38098:SF1">
    <property type="entry name" value="LPS-ASSEMBLY LIPOPROTEIN LPTE"/>
    <property type="match status" value="1"/>
</dbReference>
<comment type="similarity">
    <text evidence="6">Belongs to the LptE lipoprotein family.</text>
</comment>
<dbReference type="GO" id="GO:0001530">
    <property type="term" value="F:lipopolysaccharide binding"/>
    <property type="evidence" value="ECO:0007669"/>
    <property type="project" value="TreeGrafter"/>
</dbReference>
<sequence length="208" mass="22622">MLKTTTFYTALATALLVSACGFQLRGNLELPAGAEPISIRSANSYSPLSIALKNSLTSQQVKVADDAAVAAEQIINAETLSEQGEYKVKQEQTQGFQIHLLKQNRERRTLTLGAGASVAEYQLIETVTFDLRNPLGQTVLGPVTLSEYKALPNDPNKVISSSEETDLIRQEMLLALAQKIARQISRFDFAKELDKLAKTTAPAANSQP</sequence>
<gene>
    <name evidence="6 8" type="primary">lptE</name>
    <name evidence="8" type="ORF">O0V09_00260</name>
</gene>
<comment type="function">
    <text evidence="6">Together with LptD, is involved in the assembly of lipopolysaccharide (LPS) at the surface of the outer membrane. Required for the proper assembly of LptD. Binds LPS and may serve as the LPS recognition site at the outer membrane.</text>
</comment>
<name>A0A9J6RGN6_9GAMM</name>
<comment type="caution">
    <text evidence="8">The sequence shown here is derived from an EMBL/GenBank/DDBJ whole genome shotgun (WGS) entry which is preliminary data.</text>
</comment>
<keyword evidence="9" id="KW-1185">Reference proteome</keyword>
<dbReference type="AlphaFoldDB" id="A0A9J6RGN6"/>
<dbReference type="EMBL" id="JAPTGG010000001">
    <property type="protein sequence ID" value="MCZ0863611.1"/>
    <property type="molecule type" value="Genomic_DNA"/>
</dbReference>
<keyword evidence="3 6" id="KW-0564">Palmitate</keyword>
<comment type="subcellular location">
    <subcellularLocation>
        <location evidence="6">Cell outer membrane</location>
        <topology evidence="6">Lipid-anchor</topology>
    </subcellularLocation>
</comment>
<dbReference type="PANTHER" id="PTHR38098">
    <property type="entry name" value="LPS-ASSEMBLY LIPOPROTEIN LPTE"/>
    <property type="match status" value="1"/>
</dbReference>